<dbReference type="Gene3D" id="2.60.40.4070">
    <property type="match status" value="1"/>
</dbReference>
<comment type="caution">
    <text evidence="1">The sequence shown here is derived from an EMBL/GenBank/DDBJ whole genome shotgun (WGS) entry which is preliminary data.</text>
</comment>
<organism evidence="1 2">
    <name type="scientific">candidate division TA06 bacterium</name>
    <dbReference type="NCBI Taxonomy" id="2250710"/>
    <lineage>
        <taxon>Bacteria</taxon>
        <taxon>Bacteria division TA06</taxon>
    </lineage>
</organism>
<evidence type="ECO:0000313" key="2">
    <source>
        <dbReference type="Proteomes" id="UP000271125"/>
    </source>
</evidence>
<proteinExistence type="predicted"/>
<evidence type="ECO:0000313" key="1">
    <source>
        <dbReference type="EMBL" id="RKX72005.1"/>
    </source>
</evidence>
<sequence>MKKIHKLLFLLLFLPFFLKAIPIHEIQYVPNPTVNDSSLYVGQTVTIDGIVSFAYQSGGSSPKDYCFVQDSSGAWNGILVFIGYASDKGRATVEMGDSVTITGEVIEYYGVTEIGGFPEITVHNKGLKPHGAYYSSTNAINDEKYEGVLVETRNVVTLNSSSNSCEFDDGSGAIKFYDKGDNVGTFPSNGDTVLQAIGVCDYYSTDDIYEVYPRGNFDIVTSVNGTGNVILTPDTVSIDDTLDIDFAFYPGVDTVFGIIGFTQIYISSSIGWDSSTSDIVLTGDLQNADISINQLPSGAHYLNFSNFQLVDQGNITIKNIRTPSTPGDQSLFIKTGTDSLSALYMSDYPKLTVSTSSGSGKAMINPYYLASGINKFKIILTPNLDTALFTVGYTQLTIPSNLSWSGLYDDISVSAGALSISGNGSDTMPYIIECKHIDLVDTFCLRIRNIDVDSTVYSINFNIETGIDSSIHSLCGDQNIALVQNYLFDSLITIWEAQKPGEDGYSSGMYKETVKIRGFVTGPSVSFNPTESTTSFYIQDSTAGINVFTGEEDASERFTLGKEVIVEGIIDEYNGLTEIIYDDINNITIISDSGAYITPEILPLSSGLNERNEGKLFKVEKCILGSTPYLAGTGYNMQVWNGQSVIDIRINNSSGIPDDTVFTNLKKGDYISIIGIEGQYDSSEPYTSGYQLMPRFPSDLLLITPPDTTDAMNISIYPNPFRPDNGEMLNIDIIGATGGNFDLKVYDLKGRLVKTFGSNMASGSISFWWNGRNDHDSYLNIGPYIIVYTLKMPNGTRKRIKKAIVIGTQLK</sequence>
<gene>
    <name evidence="1" type="ORF">DRP43_01800</name>
</gene>
<name>A0A660SMF0_UNCT6</name>
<dbReference type="Proteomes" id="UP000271125">
    <property type="component" value="Unassembled WGS sequence"/>
</dbReference>
<dbReference type="PANTHER" id="PTHR42834">
    <property type="entry name" value="ENDONUCLEASE/EXONUCLEASE/PHOSPHATASE FAMILY PROTEIN (AFU_ORTHOLOGUE AFUA_3G09210)"/>
    <property type="match status" value="1"/>
</dbReference>
<dbReference type="PANTHER" id="PTHR42834:SF1">
    <property type="entry name" value="ENDONUCLEASE_EXONUCLEASE_PHOSPHATASE FAMILY PROTEIN (AFU_ORTHOLOGUE AFUA_3G09210)"/>
    <property type="match status" value="1"/>
</dbReference>
<reference evidence="1 2" key="1">
    <citation type="submission" date="2018-06" db="EMBL/GenBank/DDBJ databases">
        <title>Extensive metabolic versatility and redundancy in microbially diverse, dynamic hydrothermal sediments.</title>
        <authorList>
            <person name="Dombrowski N."/>
            <person name="Teske A."/>
            <person name="Baker B.J."/>
        </authorList>
    </citation>
    <scope>NUCLEOTIDE SEQUENCE [LARGE SCALE GENOMIC DNA]</scope>
    <source>
        <strain evidence="1">B10_G13</strain>
    </source>
</reference>
<accession>A0A660SMF0</accession>
<dbReference type="EMBL" id="QNBD01000058">
    <property type="protein sequence ID" value="RKX72005.1"/>
    <property type="molecule type" value="Genomic_DNA"/>
</dbReference>
<dbReference type="AlphaFoldDB" id="A0A660SMF0"/>
<protein>
    <submittedName>
        <fullName evidence="1">Uncharacterized protein</fullName>
    </submittedName>
</protein>